<keyword evidence="1" id="KW-0472">Membrane</keyword>
<keyword evidence="1" id="KW-1133">Transmembrane helix</keyword>
<feature type="transmembrane region" description="Helical" evidence="1">
    <location>
        <begin position="197"/>
        <end position="217"/>
    </location>
</feature>
<accession>A0A8S5QMV6</accession>
<evidence type="ECO:0000256" key="1">
    <source>
        <dbReference type="SAM" id="Phobius"/>
    </source>
</evidence>
<organism evidence="2">
    <name type="scientific">Siphoviridae sp. ctJ3t72</name>
    <dbReference type="NCBI Taxonomy" id="2826240"/>
    <lineage>
        <taxon>Viruses</taxon>
        <taxon>Duplodnaviria</taxon>
        <taxon>Heunggongvirae</taxon>
        <taxon>Uroviricota</taxon>
        <taxon>Caudoviricetes</taxon>
    </lineage>
</organism>
<name>A0A8S5QMV6_9CAUD</name>
<proteinExistence type="predicted"/>
<feature type="transmembrane region" description="Helical" evidence="1">
    <location>
        <begin position="328"/>
        <end position="350"/>
    </location>
</feature>
<dbReference type="EMBL" id="BK015698">
    <property type="protein sequence ID" value="DAE20574.1"/>
    <property type="molecule type" value="Genomic_DNA"/>
</dbReference>
<reference evidence="2" key="1">
    <citation type="journal article" date="2021" name="Proc. Natl. Acad. Sci. U.S.A.">
        <title>A Catalog of Tens of Thousands of Viruses from Human Metagenomes Reveals Hidden Associations with Chronic Diseases.</title>
        <authorList>
            <person name="Tisza M.J."/>
            <person name="Buck C.B."/>
        </authorList>
    </citation>
    <scope>NUCLEOTIDE SEQUENCE</scope>
    <source>
        <strain evidence="2">CtJ3t72</strain>
    </source>
</reference>
<evidence type="ECO:0000313" key="2">
    <source>
        <dbReference type="EMBL" id="DAE20574.1"/>
    </source>
</evidence>
<feature type="transmembrane region" description="Helical" evidence="1">
    <location>
        <begin position="165"/>
        <end position="185"/>
    </location>
</feature>
<protein>
    <submittedName>
        <fullName evidence="2">Tail tape measure</fullName>
    </submittedName>
</protein>
<keyword evidence="1" id="KW-0812">Transmembrane</keyword>
<sequence length="497" mass="53801">MATIADMIKIQLGLETAEFNKSLQKSKENIQKTSSELAKGADQVAGKAIGQIASIAKMVAAPLAGAMSIGSMIKSYFGGVAQVAQMTGAYSPQLDEWRKKRALLNRVTAEDIQLYKKSREALTKFQITLADISAKVMRQASPAFKYFVEKLEKVSEWMDTHSDDIVRFITVLAGVIAAALTPALLKMAAAMLFNPVTWIVAALVGLAAVIDDLIVWLQGGESALDSFWSQFGSREQVLAKIQAAIKLTVATLETMWESLKAGVKAAVEWFGEFWSSCNGTERVVGTLKDVFYSVVQTVKDVIAIWDSLVDIMKKTGFLDDLANAFDGALSFILGAFKLFFSALQAIFGLIKGLLTGDWGSFKEAVSKAVDGAKEAFTGLLKTVKAVLSQIWELAKEIFSRIGSSLKDALTPDLDSWGKKLNPMNWFSSDAAETAEAGLSAERSSVTATTNTRSTSVDSHAVVNVYSASPEAVDRTLDRFSPGISYSDYVDQSSQSVF</sequence>